<proteinExistence type="predicted"/>
<organism evidence="3 4">
    <name type="scientific">Seohaeicola nanhaiensis</name>
    <dbReference type="NCBI Taxonomy" id="1387282"/>
    <lineage>
        <taxon>Bacteria</taxon>
        <taxon>Pseudomonadati</taxon>
        <taxon>Pseudomonadota</taxon>
        <taxon>Alphaproteobacteria</taxon>
        <taxon>Rhodobacterales</taxon>
        <taxon>Roseobacteraceae</taxon>
        <taxon>Seohaeicola</taxon>
    </lineage>
</organism>
<dbReference type="Pfam" id="PF00239">
    <property type="entry name" value="Resolvase"/>
    <property type="match status" value="1"/>
</dbReference>
<evidence type="ECO:0000313" key="3">
    <source>
        <dbReference type="EMBL" id="MFC4668324.1"/>
    </source>
</evidence>
<dbReference type="Pfam" id="PF07508">
    <property type="entry name" value="Recombinase"/>
    <property type="match status" value="1"/>
</dbReference>
<dbReference type="PROSITE" id="PS51737">
    <property type="entry name" value="RECOMBINASE_DNA_BIND"/>
    <property type="match status" value="1"/>
</dbReference>
<reference evidence="4" key="1">
    <citation type="journal article" date="2019" name="Int. J. Syst. Evol. Microbiol.">
        <title>The Global Catalogue of Microorganisms (GCM) 10K type strain sequencing project: providing services to taxonomists for standard genome sequencing and annotation.</title>
        <authorList>
            <consortium name="The Broad Institute Genomics Platform"/>
            <consortium name="The Broad Institute Genome Sequencing Center for Infectious Disease"/>
            <person name="Wu L."/>
            <person name="Ma J."/>
        </authorList>
    </citation>
    <scope>NUCLEOTIDE SEQUENCE [LARGE SCALE GENOMIC DNA]</scope>
    <source>
        <strain evidence="4">CGMCC 4.7283</strain>
    </source>
</reference>
<dbReference type="InterPro" id="IPR038109">
    <property type="entry name" value="DNA_bind_recomb_sf"/>
</dbReference>
<dbReference type="EMBL" id="JBHSGI010000004">
    <property type="protein sequence ID" value="MFC4668324.1"/>
    <property type="molecule type" value="Genomic_DNA"/>
</dbReference>
<dbReference type="PANTHER" id="PTHR30461">
    <property type="entry name" value="DNA-INVERTASE FROM LAMBDOID PROPHAGE"/>
    <property type="match status" value="1"/>
</dbReference>
<comment type="caution">
    <text evidence="3">The sequence shown here is derived from an EMBL/GenBank/DDBJ whole genome shotgun (WGS) entry which is preliminary data.</text>
</comment>
<evidence type="ECO:0000259" key="1">
    <source>
        <dbReference type="PROSITE" id="PS51736"/>
    </source>
</evidence>
<dbReference type="InterPro" id="IPR011109">
    <property type="entry name" value="DNA_bind_recombinase_dom"/>
</dbReference>
<dbReference type="InterPro" id="IPR006119">
    <property type="entry name" value="Resolv_N"/>
</dbReference>
<dbReference type="RefSeq" id="WP_380716597.1">
    <property type="nucleotide sequence ID" value="NZ_JBHSGI010000004.1"/>
</dbReference>
<dbReference type="PANTHER" id="PTHR30461:SF23">
    <property type="entry name" value="DNA RECOMBINASE-RELATED"/>
    <property type="match status" value="1"/>
</dbReference>
<accession>A0ABV9KEK5</accession>
<dbReference type="CDD" id="cd03768">
    <property type="entry name" value="SR_ResInv"/>
    <property type="match status" value="1"/>
</dbReference>
<protein>
    <submittedName>
        <fullName evidence="3">Recombinase family protein</fullName>
    </submittedName>
</protein>
<dbReference type="InterPro" id="IPR036162">
    <property type="entry name" value="Resolvase-like_N_sf"/>
</dbReference>
<dbReference type="Proteomes" id="UP001595973">
    <property type="component" value="Unassembled WGS sequence"/>
</dbReference>
<feature type="domain" description="Recombinase" evidence="2">
    <location>
        <begin position="172"/>
        <end position="289"/>
    </location>
</feature>
<dbReference type="SMART" id="SM00857">
    <property type="entry name" value="Resolvase"/>
    <property type="match status" value="1"/>
</dbReference>
<sequence>MTRAASRPAARRCALYTRRSSEEGLDQAFNSLDAQREACAAYVKSQSSEGWKALPALYDDGGHSGGTMDRPALQRLLEDIMAGRIDIVVVYKIDRLTRSLTDFARIVEIFERHGVSFVSVTQFFNTTSSMGRLTLNMVWSFAQFEREITGERIRDKIAASKKKGLWMGGTLPLGYDLPAEGTRVLVVNPSEAEFVRQMFVTYLALGSVHALEQHLRQEGIVSKVRTNAAGRPISGQPFSRGALFHLLRNRLYLGEIRHRDTTYPGQHAAIVDPAVFDAVQIRLDANARTRRASGDRTAASLFTGRIFDTSGQPMSPTFAYGRNRRLYRYYVSADLQQGGTRDSADPAPRRISAGALETLLARTLQRMLPDRTSDAMALLSRIEVHRDHLDLTLPVRLLRAIRKTVGAGETVEVDPADRSLMRLTLPARLRIRSGKTEILTGESDAPRPDTVLIRALRTAHAMLEYAADGTPTATAAPATPYRRRLIRLAFLAPDLQRAILDGRQPRDMNLAALMAAELPLSWAEQRRKFGAPRAC</sequence>
<dbReference type="Gene3D" id="3.90.1750.20">
    <property type="entry name" value="Putative Large Serine Recombinase, Chain B, Domain 2"/>
    <property type="match status" value="1"/>
</dbReference>
<dbReference type="SUPFAM" id="SSF53041">
    <property type="entry name" value="Resolvase-like"/>
    <property type="match status" value="1"/>
</dbReference>
<feature type="domain" description="Resolvase/invertase-type recombinase catalytic" evidence="1">
    <location>
        <begin position="12"/>
        <end position="164"/>
    </location>
</feature>
<name>A0ABV9KEK5_9RHOB</name>
<evidence type="ECO:0000259" key="2">
    <source>
        <dbReference type="PROSITE" id="PS51737"/>
    </source>
</evidence>
<evidence type="ECO:0000313" key="4">
    <source>
        <dbReference type="Proteomes" id="UP001595973"/>
    </source>
</evidence>
<gene>
    <name evidence="3" type="ORF">ACFO5X_07140</name>
</gene>
<dbReference type="PROSITE" id="PS51736">
    <property type="entry name" value="RECOMBINASES_3"/>
    <property type="match status" value="1"/>
</dbReference>
<dbReference type="Gene3D" id="3.40.50.1390">
    <property type="entry name" value="Resolvase, N-terminal catalytic domain"/>
    <property type="match status" value="1"/>
</dbReference>
<dbReference type="InterPro" id="IPR050639">
    <property type="entry name" value="SSR_resolvase"/>
</dbReference>
<keyword evidence="4" id="KW-1185">Reference proteome</keyword>